<name>A0AAN9IJT0_CROPI</name>
<accession>A0AAN9IJT0</accession>
<dbReference type="AlphaFoldDB" id="A0AAN9IJT0"/>
<dbReference type="EMBL" id="JAYWIO010000002">
    <property type="protein sequence ID" value="KAK7281887.1"/>
    <property type="molecule type" value="Genomic_DNA"/>
</dbReference>
<gene>
    <name evidence="1" type="ORF">RIF29_10239</name>
</gene>
<organism evidence="1 2">
    <name type="scientific">Crotalaria pallida</name>
    <name type="common">Smooth rattlebox</name>
    <name type="synonym">Crotalaria striata</name>
    <dbReference type="NCBI Taxonomy" id="3830"/>
    <lineage>
        <taxon>Eukaryota</taxon>
        <taxon>Viridiplantae</taxon>
        <taxon>Streptophyta</taxon>
        <taxon>Embryophyta</taxon>
        <taxon>Tracheophyta</taxon>
        <taxon>Spermatophyta</taxon>
        <taxon>Magnoliopsida</taxon>
        <taxon>eudicotyledons</taxon>
        <taxon>Gunneridae</taxon>
        <taxon>Pentapetalae</taxon>
        <taxon>rosids</taxon>
        <taxon>fabids</taxon>
        <taxon>Fabales</taxon>
        <taxon>Fabaceae</taxon>
        <taxon>Papilionoideae</taxon>
        <taxon>50 kb inversion clade</taxon>
        <taxon>genistoids sensu lato</taxon>
        <taxon>core genistoids</taxon>
        <taxon>Crotalarieae</taxon>
        <taxon>Crotalaria</taxon>
    </lineage>
</organism>
<protein>
    <submittedName>
        <fullName evidence="1">Uncharacterized protein</fullName>
    </submittedName>
</protein>
<comment type="caution">
    <text evidence="1">The sequence shown here is derived from an EMBL/GenBank/DDBJ whole genome shotgun (WGS) entry which is preliminary data.</text>
</comment>
<proteinExistence type="predicted"/>
<dbReference type="Proteomes" id="UP001372338">
    <property type="component" value="Unassembled WGS sequence"/>
</dbReference>
<sequence length="66" mass="7220">MKDAKGCKQSGVLLALIYLPSMRVSRAAAWLSLHAEGILRSKPFALLICFLYASISITNDRNGLPQ</sequence>
<evidence type="ECO:0000313" key="1">
    <source>
        <dbReference type="EMBL" id="KAK7281887.1"/>
    </source>
</evidence>
<keyword evidence="2" id="KW-1185">Reference proteome</keyword>
<evidence type="ECO:0000313" key="2">
    <source>
        <dbReference type="Proteomes" id="UP001372338"/>
    </source>
</evidence>
<reference evidence="1 2" key="1">
    <citation type="submission" date="2024-01" db="EMBL/GenBank/DDBJ databases">
        <title>The genomes of 5 underutilized Papilionoideae crops provide insights into root nodulation and disease resistanc.</title>
        <authorList>
            <person name="Yuan L."/>
        </authorList>
    </citation>
    <scope>NUCLEOTIDE SEQUENCE [LARGE SCALE GENOMIC DNA]</scope>
    <source>
        <strain evidence="1">ZHUSHIDOU_FW_LH</strain>
        <tissue evidence="1">Leaf</tissue>
    </source>
</reference>